<evidence type="ECO:0000259" key="1">
    <source>
        <dbReference type="Pfam" id="PF08279"/>
    </source>
</evidence>
<dbReference type="InterPro" id="IPR051534">
    <property type="entry name" value="CBASS_pafABC_assoc_protein"/>
</dbReference>
<dbReference type="InterPro" id="IPR013196">
    <property type="entry name" value="HTH_11"/>
</dbReference>
<keyword evidence="3" id="KW-0238">DNA-binding</keyword>
<dbReference type="GO" id="GO:0003677">
    <property type="term" value="F:DNA binding"/>
    <property type="evidence" value="ECO:0007669"/>
    <property type="project" value="UniProtKB-KW"/>
</dbReference>
<dbReference type="PANTHER" id="PTHR34580">
    <property type="match status" value="1"/>
</dbReference>
<evidence type="ECO:0000313" key="4">
    <source>
        <dbReference type="Proteomes" id="UP000269157"/>
    </source>
</evidence>
<sequence length="269" mass="30450">MPTRALNSNGLFWPLLTSFFGAKKVGNRHKGNELKEISISRAERLLNLVEEFRSHRRPVSGSDLAETLNVSIRTLYRDIASLRALGASIEGEPGVGYILRSGFLLPPIMFTVEEVDALVLGSLWVADKADKPMAEAARKAMARLTAVLPVELTDRVEAKYLEVMPSGHARQESVDISAIRQAIHLERKLSIGYADAAGKPSERVIWPFFISYMDGGRLISAWCELRDDIRHFRTDRMVSLSELPTRYPRRRHDLIKLWRELESSEVPRK</sequence>
<evidence type="ECO:0000313" key="3">
    <source>
        <dbReference type="EMBL" id="RLJ60731.1"/>
    </source>
</evidence>
<dbReference type="Pfam" id="PF13280">
    <property type="entry name" value="WYL"/>
    <property type="match status" value="1"/>
</dbReference>
<dbReference type="AlphaFoldDB" id="A0A497X6J6"/>
<dbReference type="InterPro" id="IPR036388">
    <property type="entry name" value="WH-like_DNA-bd_sf"/>
</dbReference>
<dbReference type="Gene3D" id="1.10.10.10">
    <property type="entry name" value="Winged helix-like DNA-binding domain superfamily/Winged helix DNA-binding domain"/>
    <property type="match status" value="1"/>
</dbReference>
<dbReference type="PROSITE" id="PS52050">
    <property type="entry name" value="WYL"/>
    <property type="match status" value="1"/>
</dbReference>
<dbReference type="Proteomes" id="UP000269157">
    <property type="component" value="Unassembled WGS sequence"/>
</dbReference>
<protein>
    <submittedName>
        <fullName evidence="3">Putative DNA-binding transcriptional regulator YafY</fullName>
    </submittedName>
</protein>
<dbReference type="InterPro" id="IPR026881">
    <property type="entry name" value="WYL_dom"/>
</dbReference>
<dbReference type="EMBL" id="RCCE01000001">
    <property type="protein sequence ID" value="RLJ60731.1"/>
    <property type="molecule type" value="Genomic_DNA"/>
</dbReference>
<dbReference type="Pfam" id="PF08279">
    <property type="entry name" value="HTH_11"/>
    <property type="match status" value="1"/>
</dbReference>
<evidence type="ECO:0000259" key="2">
    <source>
        <dbReference type="Pfam" id="PF13280"/>
    </source>
</evidence>
<proteinExistence type="predicted"/>
<keyword evidence="4" id="KW-1185">Reference proteome</keyword>
<dbReference type="SUPFAM" id="SSF46785">
    <property type="entry name" value="Winged helix' DNA-binding domain"/>
    <property type="match status" value="1"/>
</dbReference>
<dbReference type="PANTHER" id="PTHR34580:SF3">
    <property type="entry name" value="PROTEIN PAFB"/>
    <property type="match status" value="1"/>
</dbReference>
<reference evidence="3 4" key="1">
    <citation type="submission" date="2018-10" db="EMBL/GenBank/DDBJ databases">
        <title>Genomic Encyclopedia of Archaeal and Bacterial Type Strains, Phase II (KMG-II): from individual species to whole genera.</title>
        <authorList>
            <person name="Goeker M."/>
        </authorList>
    </citation>
    <scope>NUCLEOTIDE SEQUENCE [LARGE SCALE GENOMIC DNA]</scope>
    <source>
        <strain evidence="3 4">DSM 29466</strain>
    </source>
</reference>
<gene>
    <name evidence="3" type="ORF">BCF46_0935</name>
</gene>
<organism evidence="3 4">
    <name type="scientific">Litoreibacter meonggei</name>
    <dbReference type="NCBI Taxonomy" id="1049199"/>
    <lineage>
        <taxon>Bacteria</taxon>
        <taxon>Pseudomonadati</taxon>
        <taxon>Pseudomonadota</taxon>
        <taxon>Alphaproteobacteria</taxon>
        <taxon>Rhodobacterales</taxon>
        <taxon>Roseobacteraceae</taxon>
        <taxon>Litoreibacter</taxon>
    </lineage>
</organism>
<accession>A0A497X6J6</accession>
<feature type="domain" description="Helix-turn-helix type 11" evidence="1">
    <location>
        <begin position="44"/>
        <end position="98"/>
    </location>
</feature>
<feature type="domain" description="WYL" evidence="2">
    <location>
        <begin position="177"/>
        <end position="240"/>
    </location>
</feature>
<dbReference type="InterPro" id="IPR036390">
    <property type="entry name" value="WH_DNA-bd_sf"/>
</dbReference>
<comment type="caution">
    <text evidence="3">The sequence shown here is derived from an EMBL/GenBank/DDBJ whole genome shotgun (WGS) entry which is preliminary data.</text>
</comment>
<name>A0A497X6J6_9RHOB</name>